<name>F4S6G3_MELLP</name>
<keyword evidence="3" id="KW-1185">Reference proteome</keyword>
<feature type="region of interest" description="Disordered" evidence="1">
    <location>
        <begin position="172"/>
        <end position="191"/>
    </location>
</feature>
<dbReference type="HOGENOM" id="CLU_1421707_0_0_1"/>
<gene>
    <name evidence="2" type="ORF">MELLADRAFT_112430</name>
</gene>
<accession>F4S6G3</accession>
<evidence type="ECO:0000256" key="1">
    <source>
        <dbReference type="SAM" id="MobiDB-lite"/>
    </source>
</evidence>
<dbReference type="OrthoDB" id="2503819at2759"/>
<organism evidence="3">
    <name type="scientific">Melampsora larici-populina (strain 98AG31 / pathotype 3-4-7)</name>
    <name type="common">Poplar leaf rust fungus</name>
    <dbReference type="NCBI Taxonomy" id="747676"/>
    <lineage>
        <taxon>Eukaryota</taxon>
        <taxon>Fungi</taxon>
        <taxon>Dikarya</taxon>
        <taxon>Basidiomycota</taxon>
        <taxon>Pucciniomycotina</taxon>
        <taxon>Pucciniomycetes</taxon>
        <taxon>Pucciniales</taxon>
        <taxon>Melampsoraceae</taxon>
        <taxon>Melampsora</taxon>
    </lineage>
</organism>
<evidence type="ECO:0000313" key="2">
    <source>
        <dbReference type="EMBL" id="EGF99685.1"/>
    </source>
</evidence>
<dbReference type="Proteomes" id="UP000001072">
    <property type="component" value="Unassembled WGS sequence"/>
</dbReference>
<protein>
    <submittedName>
        <fullName evidence="2">Uncharacterized protein</fullName>
    </submittedName>
</protein>
<dbReference type="GeneID" id="18924677"/>
<dbReference type="InParanoid" id="F4S6G3"/>
<dbReference type="VEuPathDB" id="FungiDB:MELLADRAFT_112430"/>
<dbReference type="EMBL" id="GL883155">
    <property type="protein sequence ID" value="EGF99685.1"/>
    <property type="molecule type" value="Genomic_DNA"/>
</dbReference>
<dbReference type="KEGG" id="mlr:MELLADRAFT_112430"/>
<sequence length="191" mass="21115">MNSNKPCGTLLAKAICFNDFMDHIKGSALINKDQKDWLWEVEGNPELIDRRLGGQAKQSCDHVLDDDKVDQLHAINTTKNDSSSATKASVTTNDINKATQTPKRIRKSAPSVIAKGPKARNTRPKPINGFINFNPELDILSTPEMDSTNLVPAFSHENNIRVWLDETLHAGPPASHATPVLHRDPPVLMHN</sequence>
<evidence type="ECO:0000313" key="3">
    <source>
        <dbReference type="Proteomes" id="UP000001072"/>
    </source>
</evidence>
<reference evidence="3" key="1">
    <citation type="journal article" date="2011" name="Proc. Natl. Acad. Sci. U.S.A.">
        <title>Obligate biotrophy features unraveled by the genomic analysis of rust fungi.</title>
        <authorList>
            <person name="Duplessis S."/>
            <person name="Cuomo C.A."/>
            <person name="Lin Y.-C."/>
            <person name="Aerts A."/>
            <person name="Tisserant E."/>
            <person name="Veneault-Fourrey C."/>
            <person name="Joly D.L."/>
            <person name="Hacquard S."/>
            <person name="Amselem J."/>
            <person name="Cantarel B.L."/>
            <person name="Chiu R."/>
            <person name="Coutinho P.M."/>
            <person name="Feau N."/>
            <person name="Field M."/>
            <person name="Frey P."/>
            <person name="Gelhaye E."/>
            <person name="Goldberg J."/>
            <person name="Grabherr M.G."/>
            <person name="Kodira C.D."/>
            <person name="Kohler A."/>
            <person name="Kuees U."/>
            <person name="Lindquist E.A."/>
            <person name="Lucas S.M."/>
            <person name="Mago R."/>
            <person name="Mauceli E."/>
            <person name="Morin E."/>
            <person name="Murat C."/>
            <person name="Pangilinan J.L."/>
            <person name="Park R."/>
            <person name="Pearson M."/>
            <person name="Quesneville H."/>
            <person name="Rouhier N."/>
            <person name="Sakthikumar S."/>
            <person name="Salamov A.A."/>
            <person name="Schmutz J."/>
            <person name="Selles B."/>
            <person name="Shapiro H."/>
            <person name="Tanguay P."/>
            <person name="Tuskan G.A."/>
            <person name="Henrissat B."/>
            <person name="Van de Peer Y."/>
            <person name="Rouze P."/>
            <person name="Ellis J.G."/>
            <person name="Dodds P.N."/>
            <person name="Schein J.E."/>
            <person name="Zhong S."/>
            <person name="Hamelin R.C."/>
            <person name="Grigoriev I.V."/>
            <person name="Szabo L.J."/>
            <person name="Martin F."/>
        </authorList>
    </citation>
    <scope>NUCLEOTIDE SEQUENCE [LARGE SCALE GENOMIC DNA]</scope>
    <source>
        <strain evidence="3">98AG31 / pathotype 3-4-7</strain>
    </source>
</reference>
<feature type="region of interest" description="Disordered" evidence="1">
    <location>
        <begin position="79"/>
        <end position="127"/>
    </location>
</feature>
<proteinExistence type="predicted"/>
<feature type="compositionally biased region" description="Polar residues" evidence="1">
    <location>
        <begin position="79"/>
        <end position="102"/>
    </location>
</feature>
<dbReference type="RefSeq" id="XP_007417016.1">
    <property type="nucleotide sequence ID" value="XM_007416954.1"/>
</dbReference>
<dbReference type="AlphaFoldDB" id="F4S6G3"/>